<proteinExistence type="predicted"/>
<dbReference type="AlphaFoldDB" id="A0A0R1ZN86"/>
<evidence type="ECO:0000313" key="3">
    <source>
        <dbReference type="Proteomes" id="UP000051679"/>
    </source>
</evidence>
<evidence type="ECO:0000259" key="1">
    <source>
        <dbReference type="PROSITE" id="PS50943"/>
    </source>
</evidence>
<gene>
    <name evidence="2" type="ORF">FC18_GL002303</name>
</gene>
<sequence>MATNILGPTIRALRKEKGLTQKDLSNLTGIAQNTISNHENQNRSLDENDIRIYANALSVQVQDLYNMAEAMATKNQQMREINERQTSIDHIYSILPQLNSDHVKSVEEFATKQLTDQHETSKLVKPFSTLNEPTAEYTYDEPELLAAHIDDDATPEEREAIMEWARNRKRLRNKKD</sequence>
<evidence type="ECO:0000313" key="2">
    <source>
        <dbReference type="EMBL" id="KRM54596.1"/>
    </source>
</evidence>
<dbReference type="CDD" id="cd00093">
    <property type="entry name" value="HTH_XRE"/>
    <property type="match status" value="1"/>
</dbReference>
<dbReference type="InterPro" id="IPR010982">
    <property type="entry name" value="Lambda_DNA-bd_dom_sf"/>
</dbReference>
<dbReference type="Pfam" id="PF01381">
    <property type="entry name" value="HTH_3"/>
    <property type="match status" value="1"/>
</dbReference>
<dbReference type="InterPro" id="IPR001387">
    <property type="entry name" value="Cro/C1-type_HTH"/>
</dbReference>
<dbReference type="SMART" id="SM00530">
    <property type="entry name" value="HTH_XRE"/>
    <property type="match status" value="1"/>
</dbReference>
<keyword evidence="3" id="KW-1185">Reference proteome</keyword>
<dbReference type="PROSITE" id="PS50943">
    <property type="entry name" value="HTH_CROC1"/>
    <property type="match status" value="1"/>
</dbReference>
<dbReference type="SUPFAM" id="SSF47413">
    <property type="entry name" value="lambda repressor-like DNA-binding domains"/>
    <property type="match status" value="1"/>
</dbReference>
<comment type="caution">
    <text evidence="2">The sequence shown here is derived from an EMBL/GenBank/DDBJ whole genome shotgun (WGS) entry which is preliminary data.</text>
</comment>
<organism evidence="2 3">
    <name type="scientific">Lacticaseibacillus sharpeae JCM 1186 = DSM 20505</name>
    <dbReference type="NCBI Taxonomy" id="1291052"/>
    <lineage>
        <taxon>Bacteria</taxon>
        <taxon>Bacillati</taxon>
        <taxon>Bacillota</taxon>
        <taxon>Bacilli</taxon>
        <taxon>Lactobacillales</taxon>
        <taxon>Lactobacillaceae</taxon>
        <taxon>Lacticaseibacillus</taxon>
    </lineage>
</organism>
<dbReference type="Proteomes" id="UP000051679">
    <property type="component" value="Unassembled WGS sequence"/>
</dbReference>
<protein>
    <recommendedName>
        <fullName evidence="1">HTH cro/C1-type domain-containing protein</fullName>
    </recommendedName>
</protein>
<feature type="domain" description="HTH cro/C1-type" evidence="1">
    <location>
        <begin position="10"/>
        <end position="64"/>
    </location>
</feature>
<dbReference type="OrthoDB" id="9805856at2"/>
<dbReference type="Gene3D" id="1.10.260.40">
    <property type="entry name" value="lambda repressor-like DNA-binding domains"/>
    <property type="match status" value="1"/>
</dbReference>
<dbReference type="GO" id="GO:0003677">
    <property type="term" value="F:DNA binding"/>
    <property type="evidence" value="ECO:0007669"/>
    <property type="project" value="InterPro"/>
</dbReference>
<dbReference type="EMBL" id="AYYO01000050">
    <property type="protein sequence ID" value="KRM54596.1"/>
    <property type="molecule type" value="Genomic_DNA"/>
</dbReference>
<accession>A0A0R1ZN86</accession>
<dbReference type="STRING" id="1291052.FC18_GL002303"/>
<reference evidence="2 3" key="1">
    <citation type="journal article" date="2015" name="Genome Announc.">
        <title>Expanding the biotechnology potential of lactobacilli through comparative genomics of 213 strains and associated genera.</title>
        <authorList>
            <person name="Sun Z."/>
            <person name="Harris H.M."/>
            <person name="McCann A."/>
            <person name="Guo C."/>
            <person name="Argimon S."/>
            <person name="Zhang W."/>
            <person name="Yang X."/>
            <person name="Jeffery I.B."/>
            <person name="Cooney J.C."/>
            <person name="Kagawa T.F."/>
            <person name="Liu W."/>
            <person name="Song Y."/>
            <person name="Salvetti E."/>
            <person name="Wrobel A."/>
            <person name="Rasinkangas P."/>
            <person name="Parkhill J."/>
            <person name="Rea M.C."/>
            <person name="O'Sullivan O."/>
            <person name="Ritari J."/>
            <person name="Douillard F.P."/>
            <person name="Paul Ross R."/>
            <person name="Yang R."/>
            <person name="Briner A.E."/>
            <person name="Felis G.E."/>
            <person name="de Vos W.M."/>
            <person name="Barrangou R."/>
            <person name="Klaenhammer T.R."/>
            <person name="Caufield P.W."/>
            <person name="Cui Y."/>
            <person name="Zhang H."/>
            <person name="O'Toole P.W."/>
        </authorList>
    </citation>
    <scope>NUCLEOTIDE SEQUENCE [LARGE SCALE GENOMIC DNA]</scope>
    <source>
        <strain evidence="2 3">DSM 20505</strain>
    </source>
</reference>
<dbReference type="RefSeq" id="WP_056976157.1">
    <property type="nucleotide sequence ID" value="NZ_AYYO01000050.1"/>
</dbReference>
<name>A0A0R1ZN86_9LACO</name>
<dbReference type="PATRIC" id="fig|1291052.5.peg.2376"/>